<name>A0A481SVR5_9HEXA</name>
<dbReference type="GO" id="GO:0006457">
    <property type="term" value="P:protein folding"/>
    <property type="evidence" value="ECO:0007669"/>
    <property type="project" value="UniProtKB-UniRule"/>
</dbReference>
<comment type="similarity">
    <text evidence="1 3">Belongs to the prefoldin subunit alpha family.</text>
</comment>
<dbReference type="FunFam" id="1.10.287.370:FF:000001">
    <property type="entry name" value="Prefoldin subunit 3"/>
    <property type="match status" value="1"/>
</dbReference>
<sequence length="196" mass="22162">MADAKSSGAGEGSSSGGAVISIPQVEFVDDVDNFMALKDNENNAQAVLKRLEEVYSRLKLIEQTNVRTKARLRDQLSEFDKSLKMIKHLRKRREENKDTITQFRLADHAFITAKVPPVDNIGLWLGANVMLEYGLDEGEALLKEKQQKAENSLKATNDLIDDVRENVTTLEVNMARIYNWDVKRRQAEKEKALASK</sequence>
<dbReference type="PANTHER" id="PTHR12409:SF0">
    <property type="entry name" value="PREFOLDIN SUBUNIT 3"/>
    <property type="match status" value="1"/>
</dbReference>
<dbReference type="InterPro" id="IPR004127">
    <property type="entry name" value="Prefoldin_subunit_alpha"/>
</dbReference>
<accession>A0A481SVR5</accession>
<keyword evidence="4" id="KW-0175">Coiled coil</keyword>
<dbReference type="AlphaFoldDB" id="A0A481SVR5"/>
<dbReference type="Pfam" id="PF02996">
    <property type="entry name" value="Prefoldin"/>
    <property type="match status" value="1"/>
</dbReference>
<dbReference type="GO" id="GO:0016272">
    <property type="term" value="C:prefoldin complex"/>
    <property type="evidence" value="ECO:0007669"/>
    <property type="project" value="UniProtKB-UniRule"/>
</dbReference>
<reference evidence="5" key="1">
    <citation type="journal article" date="2019" name="Sci. Rep.">
        <title>No signal of deleterious mutation accumulation in conserved gene sequences of extant asexual hexapods.</title>
        <authorList>
            <person name="Brandt A."/>
            <person name="Bast J."/>
            <person name="Scheu S."/>
            <person name="Meusemann K."/>
            <person name="Donath A."/>
            <person name="Schuette K."/>
            <person name="Machida R."/>
            <person name="Kraaijeveld K."/>
        </authorList>
    </citation>
    <scope>NUCLEOTIDE SEQUENCE</scope>
    <source>
        <strain evidence="5">OG10733</strain>
    </source>
</reference>
<protein>
    <recommendedName>
        <fullName evidence="3">Prefoldin subunit 3</fullName>
    </recommendedName>
</protein>
<keyword evidence="2 3" id="KW-0143">Chaperone</keyword>
<dbReference type="GO" id="GO:0015631">
    <property type="term" value="F:tubulin binding"/>
    <property type="evidence" value="ECO:0007669"/>
    <property type="project" value="TreeGrafter"/>
</dbReference>
<dbReference type="GO" id="GO:0007017">
    <property type="term" value="P:microtubule-based process"/>
    <property type="evidence" value="ECO:0007669"/>
    <property type="project" value="TreeGrafter"/>
</dbReference>
<dbReference type="Gene3D" id="1.10.287.370">
    <property type="match status" value="1"/>
</dbReference>
<proteinExistence type="evidence at transcript level"/>
<comment type="function">
    <text evidence="3">Binds specifically to cytosolic chaperonin (c-CPN) and transfers target proteins to it. Binds to nascent polypeptide chain and promotes folding in an environment in which there are many competing pathways for nonnative proteins.</text>
</comment>
<dbReference type="InterPro" id="IPR016655">
    <property type="entry name" value="PFD3"/>
</dbReference>
<dbReference type="InterPro" id="IPR009053">
    <property type="entry name" value="Prefoldin"/>
</dbReference>
<evidence type="ECO:0000256" key="1">
    <source>
        <dbReference type="ARBA" id="ARBA00010048"/>
    </source>
</evidence>
<dbReference type="CDD" id="cd23156">
    <property type="entry name" value="Prefoldin_3"/>
    <property type="match status" value="1"/>
</dbReference>
<dbReference type="GO" id="GO:0005737">
    <property type="term" value="C:cytoplasm"/>
    <property type="evidence" value="ECO:0007669"/>
    <property type="project" value="TreeGrafter"/>
</dbReference>
<dbReference type="GO" id="GO:0007021">
    <property type="term" value="P:tubulin complex assembly"/>
    <property type="evidence" value="ECO:0007669"/>
    <property type="project" value="TreeGrafter"/>
</dbReference>
<evidence type="ECO:0000256" key="4">
    <source>
        <dbReference type="SAM" id="Coils"/>
    </source>
</evidence>
<dbReference type="PANTHER" id="PTHR12409">
    <property type="entry name" value="PREFOLDIN SUBUNIT 3"/>
    <property type="match status" value="1"/>
</dbReference>
<dbReference type="EMBL" id="MH602601">
    <property type="protein sequence ID" value="QBH72846.1"/>
    <property type="molecule type" value="mRNA"/>
</dbReference>
<evidence type="ECO:0000256" key="3">
    <source>
        <dbReference type="PIRNR" id="PIRNR016396"/>
    </source>
</evidence>
<dbReference type="SUPFAM" id="SSF46579">
    <property type="entry name" value="Prefoldin"/>
    <property type="match status" value="1"/>
</dbReference>
<feature type="coiled-coil region" evidence="4">
    <location>
        <begin position="135"/>
        <end position="173"/>
    </location>
</feature>
<evidence type="ECO:0000313" key="5">
    <source>
        <dbReference type="EMBL" id="QBH72846.1"/>
    </source>
</evidence>
<comment type="subunit">
    <text evidence="3">Heterohexamer of two PFD-alpha type and four PFD-beta type subunits.</text>
</comment>
<evidence type="ECO:0000256" key="2">
    <source>
        <dbReference type="ARBA" id="ARBA00023186"/>
    </source>
</evidence>
<organism evidence="5">
    <name type="scientific">Isotomurus palustris</name>
    <dbReference type="NCBI Taxonomy" id="36144"/>
    <lineage>
        <taxon>Eukaryota</taxon>
        <taxon>Metazoa</taxon>
        <taxon>Ecdysozoa</taxon>
        <taxon>Arthropoda</taxon>
        <taxon>Hexapoda</taxon>
        <taxon>Collembola</taxon>
        <taxon>Entomobryomorpha</taxon>
        <taxon>Isotomoidea</taxon>
        <taxon>Isotomidae</taxon>
        <taxon>Isotominae</taxon>
        <taxon>Isotomurus</taxon>
    </lineage>
</organism>
<dbReference type="PIRSF" id="PIRSF016396">
    <property type="entry name" value="Prefoldin_subunit_3"/>
    <property type="match status" value="1"/>
</dbReference>